<evidence type="ECO:0000313" key="2">
    <source>
        <dbReference type="Proteomes" id="UP001055879"/>
    </source>
</evidence>
<reference evidence="1 2" key="2">
    <citation type="journal article" date="2022" name="Mol. Ecol. Resour.">
        <title>The genomes of chicory, endive, great burdock and yacon provide insights into Asteraceae paleo-polyploidization history and plant inulin production.</title>
        <authorList>
            <person name="Fan W."/>
            <person name="Wang S."/>
            <person name="Wang H."/>
            <person name="Wang A."/>
            <person name="Jiang F."/>
            <person name="Liu H."/>
            <person name="Zhao H."/>
            <person name="Xu D."/>
            <person name="Zhang Y."/>
        </authorList>
    </citation>
    <scope>NUCLEOTIDE SEQUENCE [LARGE SCALE GENOMIC DNA]</scope>
    <source>
        <strain evidence="2">cv. Niubang</strain>
    </source>
</reference>
<comment type="caution">
    <text evidence="1">The sequence shown here is derived from an EMBL/GenBank/DDBJ whole genome shotgun (WGS) entry which is preliminary data.</text>
</comment>
<organism evidence="1 2">
    <name type="scientific">Arctium lappa</name>
    <name type="common">Greater burdock</name>
    <name type="synonym">Lappa major</name>
    <dbReference type="NCBI Taxonomy" id="4217"/>
    <lineage>
        <taxon>Eukaryota</taxon>
        <taxon>Viridiplantae</taxon>
        <taxon>Streptophyta</taxon>
        <taxon>Embryophyta</taxon>
        <taxon>Tracheophyta</taxon>
        <taxon>Spermatophyta</taxon>
        <taxon>Magnoliopsida</taxon>
        <taxon>eudicotyledons</taxon>
        <taxon>Gunneridae</taxon>
        <taxon>Pentapetalae</taxon>
        <taxon>asterids</taxon>
        <taxon>campanulids</taxon>
        <taxon>Asterales</taxon>
        <taxon>Asteraceae</taxon>
        <taxon>Carduoideae</taxon>
        <taxon>Cardueae</taxon>
        <taxon>Arctiinae</taxon>
        <taxon>Arctium</taxon>
    </lineage>
</organism>
<keyword evidence="2" id="KW-1185">Reference proteome</keyword>
<proteinExistence type="predicted"/>
<name>A0ACB8ZZR3_ARCLA</name>
<accession>A0ACB8ZZR3</accession>
<gene>
    <name evidence="1" type="ORF">L6452_28608</name>
</gene>
<dbReference type="EMBL" id="CM042055">
    <property type="protein sequence ID" value="KAI3702855.1"/>
    <property type="molecule type" value="Genomic_DNA"/>
</dbReference>
<evidence type="ECO:0000313" key="1">
    <source>
        <dbReference type="EMBL" id="KAI3702855.1"/>
    </source>
</evidence>
<reference evidence="2" key="1">
    <citation type="journal article" date="2022" name="Mol. Ecol. Resour.">
        <title>The genomes of chicory, endive, great burdock and yacon provide insights into Asteraceae palaeo-polyploidization history and plant inulin production.</title>
        <authorList>
            <person name="Fan W."/>
            <person name="Wang S."/>
            <person name="Wang H."/>
            <person name="Wang A."/>
            <person name="Jiang F."/>
            <person name="Liu H."/>
            <person name="Zhao H."/>
            <person name="Xu D."/>
            <person name="Zhang Y."/>
        </authorList>
    </citation>
    <scope>NUCLEOTIDE SEQUENCE [LARGE SCALE GENOMIC DNA]</scope>
    <source>
        <strain evidence="2">cv. Niubang</strain>
    </source>
</reference>
<protein>
    <submittedName>
        <fullName evidence="1">Uncharacterized protein</fullName>
    </submittedName>
</protein>
<sequence length="268" mass="30015">MSSGTVASSSHNGHGQINPMKDVKVAQDCGVAGSSSKLDNVIRKDENFKKFDIVEDISDHQYATKDMIYVRVYESRMDLLRAVIKGAEGTPYHDGLFFFDVFLPSNYPHVPPGLILNAKPYFNEPGYESTSGSVSGEKHSLRYNEQTLVLSLKTMSYTLRRPPKHFEDLVIDHFRDRAHAILMTCKACCKNGGFGRAVGKGKGKGKAKRKKELARARRFKSDVEQCMDMLAYQFEQLGVKGMEEYKSIGDGVSLSRKVRAFFCICVCT</sequence>
<dbReference type="Proteomes" id="UP001055879">
    <property type="component" value="Linkage Group LG09"/>
</dbReference>